<protein>
    <recommendedName>
        <fullName evidence="5 9">Adenylosuccinate lyase</fullName>
        <ecNumber evidence="4 9">4.3.2.2</ecNumber>
    </recommendedName>
</protein>
<evidence type="ECO:0000256" key="2">
    <source>
        <dbReference type="ARBA" id="ARBA00004734"/>
    </source>
</evidence>
<evidence type="ECO:0000256" key="1">
    <source>
        <dbReference type="ARBA" id="ARBA00004706"/>
    </source>
</evidence>
<evidence type="ECO:0000313" key="12">
    <source>
        <dbReference type="Proteomes" id="UP000034696"/>
    </source>
</evidence>
<dbReference type="InterPro" id="IPR022761">
    <property type="entry name" value="Fumarate_lyase_N"/>
</dbReference>
<dbReference type="PANTHER" id="PTHR43172:SF1">
    <property type="entry name" value="ADENYLOSUCCINATE LYASE"/>
    <property type="match status" value="1"/>
</dbReference>
<dbReference type="Gene3D" id="1.20.200.10">
    <property type="entry name" value="Fumarase/aspartase (Central domain)"/>
    <property type="match status" value="1"/>
</dbReference>
<dbReference type="GO" id="GO:0044208">
    <property type="term" value="P:'de novo' AMP biosynthetic process"/>
    <property type="evidence" value="ECO:0007669"/>
    <property type="project" value="UniProtKB-UniPathway"/>
</dbReference>
<evidence type="ECO:0000256" key="6">
    <source>
        <dbReference type="ARBA" id="ARBA00023239"/>
    </source>
</evidence>
<dbReference type="InterPro" id="IPR008948">
    <property type="entry name" value="L-Aspartase-like"/>
</dbReference>
<evidence type="ECO:0000313" key="11">
    <source>
        <dbReference type="EMBL" id="KKU02911.1"/>
    </source>
</evidence>
<reference evidence="11 12" key="1">
    <citation type="journal article" date="2015" name="Nature">
        <title>rRNA introns, odd ribosomes, and small enigmatic genomes across a large radiation of phyla.</title>
        <authorList>
            <person name="Brown C.T."/>
            <person name="Hug L.A."/>
            <person name="Thomas B.C."/>
            <person name="Sharon I."/>
            <person name="Castelle C.J."/>
            <person name="Singh A."/>
            <person name="Wilkins M.J."/>
            <person name="Williams K.H."/>
            <person name="Banfield J.F."/>
        </authorList>
    </citation>
    <scope>NUCLEOTIDE SEQUENCE [LARGE SCALE GENOMIC DNA]</scope>
</reference>
<evidence type="ECO:0000256" key="4">
    <source>
        <dbReference type="ARBA" id="ARBA00012339"/>
    </source>
</evidence>
<evidence type="ECO:0000256" key="5">
    <source>
        <dbReference type="ARBA" id="ARBA00017058"/>
    </source>
</evidence>
<name>A0A0G1M3S0_9BACT</name>
<dbReference type="EC" id="4.3.2.2" evidence="4 9"/>
<dbReference type="PROSITE" id="PS00163">
    <property type="entry name" value="FUMARATE_LYASES"/>
    <property type="match status" value="1"/>
</dbReference>
<comment type="pathway">
    <text evidence="1">Purine metabolism; IMP biosynthesis via de novo pathway; 5-amino-1-(5-phospho-D-ribosyl)imidazole-4-carboxamide from 5-amino-1-(5-phospho-D-ribosyl)imidazole-4-carboxylate: step 2/2.</text>
</comment>
<dbReference type="SUPFAM" id="SSF48557">
    <property type="entry name" value="L-aspartase-like"/>
    <property type="match status" value="1"/>
</dbReference>
<evidence type="ECO:0000256" key="8">
    <source>
        <dbReference type="ARBA" id="ARBA00049115"/>
    </source>
</evidence>
<comment type="pathway">
    <text evidence="2">Purine metabolism; AMP biosynthesis via de novo pathway; AMP from IMP: step 2/2.</text>
</comment>
<dbReference type="PATRIC" id="fig|1618649.3.peg.674"/>
<dbReference type="Pfam" id="PF00206">
    <property type="entry name" value="Lyase_1"/>
    <property type="match status" value="1"/>
</dbReference>
<comment type="similarity">
    <text evidence="3">Belongs to the lyase 1 family. Adenylosuccinate lyase subfamily.</text>
</comment>
<dbReference type="Gene3D" id="1.10.275.10">
    <property type="entry name" value="Fumarase/aspartase (N-terminal domain)"/>
    <property type="match status" value="1"/>
</dbReference>
<accession>A0A0G1M3S0</accession>
<feature type="domain" description="Fumarate lyase N-terminal" evidence="10">
    <location>
        <begin position="12"/>
        <end position="286"/>
    </location>
</feature>
<evidence type="ECO:0000256" key="3">
    <source>
        <dbReference type="ARBA" id="ARBA00008273"/>
    </source>
</evidence>
<dbReference type="Gene3D" id="1.10.40.30">
    <property type="entry name" value="Fumarase/aspartase (C-terminal domain)"/>
    <property type="match status" value="1"/>
</dbReference>
<dbReference type="GO" id="GO:0070626">
    <property type="term" value="F:(S)-2-(5-amino-1-(5-phospho-D-ribosyl)imidazole-4-carboxamido) succinate lyase (fumarate-forming) activity"/>
    <property type="evidence" value="ECO:0007669"/>
    <property type="project" value="TreeGrafter"/>
</dbReference>
<dbReference type="PANTHER" id="PTHR43172">
    <property type="entry name" value="ADENYLOSUCCINATE LYASE"/>
    <property type="match status" value="1"/>
</dbReference>
<proteinExistence type="inferred from homology"/>
<sequence>MLPRYTLPEMRKLWSEETKFGTWLNVELAMIRARINPELFGIAQKIEKYAKFDLNRIAELEEIYEHDMIAFVECVQESLKDTEVREWAHEIHKGLTSYDVEDPALILILRQACIYIIEEIDKLGDALRKKASEHKDMLMIARTHGQFAEPDTFGRLLKVFEEAIMRSSIRLTNVLEDELAEAKISGAVGNYAGMDPLLEAKALGFLGLKPARAETQILQRDRHAAFLCALALAASSIGQMAKTFWQMMRSDVGELQEPRKPKQRGSAAMAHKINPIKTEQLFGLSRLVRVYAHVAMEDIETIECREISQSSVERHIFPDATSLVHYMARRATTLVRDLVVFEDKMADNLEQSTFGVWASQRIRNALMDSGVPYSEAYEFIQAACFEAVKTKTPLKRILFGKNVGERKFKDILTNLTVAKCFNAYDYVAAGVAHTFRD</sequence>
<comment type="catalytic activity">
    <reaction evidence="8">
        <text>N(6)-(1,2-dicarboxyethyl)-AMP = fumarate + AMP</text>
        <dbReference type="Rhea" id="RHEA:16853"/>
        <dbReference type="ChEBI" id="CHEBI:29806"/>
        <dbReference type="ChEBI" id="CHEBI:57567"/>
        <dbReference type="ChEBI" id="CHEBI:456215"/>
        <dbReference type="EC" id="4.3.2.2"/>
    </reaction>
    <physiologicalReaction direction="left-to-right" evidence="8">
        <dbReference type="Rhea" id="RHEA:16854"/>
    </physiologicalReaction>
</comment>
<dbReference type="InterPro" id="IPR020557">
    <property type="entry name" value="Fumarate_lyase_CS"/>
</dbReference>
<dbReference type="EMBL" id="LCKT01000048">
    <property type="protein sequence ID" value="KKU02911.1"/>
    <property type="molecule type" value="Genomic_DNA"/>
</dbReference>
<dbReference type="PRINTS" id="PR00149">
    <property type="entry name" value="FUMRATELYASE"/>
</dbReference>
<organism evidence="11 12">
    <name type="scientific">Candidatus Giovannonibacteria bacterium GW2011_GWA2_45_21</name>
    <dbReference type="NCBI Taxonomy" id="1618649"/>
    <lineage>
        <taxon>Bacteria</taxon>
        <taxon>Candidatus Giovannoniibacteriota</taxon>
    </lineage>
</organism>
<keyword evidence="6 11" id="KW-0456">Lyase</keyword>
<comment type="caution">
    <text evidence="11">The sequence shown here is derived from an EMBL/GenBank/DDBJ whole genome shotgun (WGS) entry which is preliminary data.</text>
</comment>
<evidence type="ECO:0000256" key="7">
    <source>
        <dbReference type="ARBA" id="ARBA00024477"/>
    </source>
</evidence>
<dbReference type="GO" id="GO:0006189">
    <property type="term" value="P:'de novo' IMP biosynthetic process"/>
    <property type="evidence" value="ECO:0007669"/>
    <property type="project" value="UniProtKB-UniPathway"/>
</dbReference>
<dbReference type="AlphaFoldDB" id="A0A0G1M3S0"/>
<dbReference type="InterPro" id="IPR004769">
    <property type="entry name" value="Pur_lyase"/>
</dbReference>
<dbReference type="Proteomes" id="UP000034696">
    <property type="component" value="Unassembled WGS sequence"/>
</dbReference>
<dbReference type="NCBIfam" id="TIGR00928">
    <property type="entry name" value="purB"/>
    <property type="match status" value="1"/>
</dbReference>
<dbReference type="GO" id="GO:0005829">
    <property type="term" value="C:cytosol"/>
    <property type="evidence" value="ECO:0007669"/>
    <property type="project" value="TreeGrafter"/>
</dbReference>
<dbReference type="GO" id="GO:0004018">
    <property type="term" value="F:N6-(1,2-dicarboxyethyl)AMP AMP-lyase (fumarate-forming) activity"/>
    <property type="evidence" value="ECO:0007669"/>
    <property type="project" value="UniProtKB-UniRule"/>
</dbReference>
<comment type="catalytic activity">
    <reaction evidence="7">
        <text>(2S)-2-[5-amino-1-(5-phospho-beta-D-ribosyl)imidazole-4-carboxamido]succinate = 5-amino-1-(5-phospho-beta-D-ribosyl)imidazole-4-carboxamide + fumarate</text>
        <dbReference type="Rhea" id="RHEA:23920"/>
        <dbReference type="ChEBI" id="CHEBI:29806"/>
        <dbReference type="ChEBI" id="CHEBI:58443"/>
        <dbReference type="ChEBI" id="CHEBI:58475"/>
        <dbReference type="EC" id="4.3.2.2"/>
    </reaction>
    <physiologicalReaction direction="left-to-right" evidence="7">
        <dbReference type="Rhea" id="RHEA:23921"/>
    </physiologicalReaction>
</comment>
<dbReference type="InterPro" id="IPR024083">
    <property type="entry name" value="Fumarase/histidase_N"/>
</dbReference>
<evidence type="ECO:0000256" key="9">
    <source>
        <dbReference type="NCBIfam" id="TIGR00928"/>
    </source>
</evidence>
<dbReference type="UniPathway" id="UPA00074">
    <property type="reaction ID" value="UER00132"/>
</dbReference>
<dbReference type="UniPathway" id="UPA00075">
    <property type="reaction ID" value="UER00336"/>
</dbReference>
<gene>
    <name evidence="11" type="ORF">UX06_C0048G0003</name>
</gene>
<dbReference type="InterPro" id="IPR000362">
    <property type="entry name" value="Fumarate_lyase_fam"/>
</dbReference>
<evidence type="ECO:0000259" key="10">
    <source>
        <dbReference type="Pfam" id="PF00206"/>
    </source>
</evidence>